<dbReference type="Gene3D" id="3.80.10.10">
    <property type="entry name" value="Ribonuclease Inhibitor"/>
    <property type="match status" value="1"/>
</dbReference>
<reference evidence="4 5" key="1">
    <citation type="submission" date="2024-04" db="EMBL/GenBank/DDBJ databases">
        <title>Tritrichomonas musculus Genome.</title>
        <authorList>
            <person name="Alves-Ferreira E."/>
            <person name="Grigg M."/>
            <person name="Lorenzi H."/>
            <person name="Galac M."/>
        </authorList>
    </citation>
    <scope>NUCLEOTIDE SEQUENCE [LARGE SCALE GENOMIC DNA]</scope>
    <source>
        <strain evidence="4 5">EAF2021</strain>
    </source>
</reference>
<keyword evidence="1" id="KW-0433">Leucine-rich repeat</keyword>
<dbReference type="PROSITE" id="PS51450">
    <property type="entry name" value="LRR"/>
    <property type="match status" value="1"/>
</dbReference>
<dbReference type="Proteomes" id="UP001470230">
    <property type="component" value="Unassembled WGS sequence"/>
</dbReference>
<dbReference type="Pfam" id="PF14580">
    <property type="entry name" value="LRR_9"/>
    <property type="match status" value="1"/>
</dbReference>
<dbReference type="EMBL" id="JAPFFF010000016">
    <property type="protein sequence ID" value="KAK8864954.1"/>
    <property type="molecule type" value="Genomic_DNA"/>
</dbReference>
<accession>A0ABR2IMC1</accession>
<feature type="domain" description="U2A'/phosphoprotein 32 family A C-terminal" evidence="3">
    <location>
        <begin position="110"/>
        <end position="128"/>
    </location>
</feature>
<keyword evidence="2" id="KW-0677">Repeat</keyword>
<dbReference type="InterPro" id="IPR003603">
    <property type="entry name" value="U2A'_phosphoprotein32A_C"/>
</dbReference>
<evidence type="ECO:0000256" key="2">
    <source>
        <dbReference type="ARBA" id="ARBA00022737"/>
    </source>
</evidence>
<evidence type="ECO:0000259" key="3">
    <source>
        <dbReference type="SMART" id="SM00446"/>
    </source>
</evidence>
<dbReference type="SMART" id="SM00446">
    <property type="entry name" value="LRRcap"/>
    <property type="match status" value="1"/>
</dbReference>
<organism evidence="4 5">
    <name type="scientific">Tritrichomonas musculus</name>
    <dbReference type="NCBI Taxonomy" id="1915356"/>
    <lineage>
        <taxon>Eukaryota</taxon>
        <taxon>Metamonada</taxon>
        <taxon>Parabasalia</taxon>
        <taxon>Tritrichomonadida</taxon>
        <taxon>Tritrichomonadidae</taxon>
        <taxon>Tritrichomonas</taxon>
    </lineage>
</organism>
<protein>
    <submittedName>
        <fullName evidence="4">DNA damage response, detection of DNA damage</fullName>
    </submittedName>
</protein>
<gene>
    <name evidence="4" type="ORF">M9Y10_010481</name>
</gene>
<dbReference type="SUPFAM" id="SSF52058">
    <property type="entry name" value="L domain-like"/>
    <property type="match status" value="1"/>
</dbReference>
<dbReference type="InterPro" id="IPR032675">
    <property type="entry name" value="LRR_dom_sf"/>
</dbReference>
<evidence type="ECO:0000313" key="4">
    <source>
        <dbReference type="EMBL" id="KAK8864954.1"/>
    </source>
</evidence>
<sequence length="285" mass="33237">MDDEHGNNCKLTEHMVLTKTRANSLSDITQINIWGFNLNDVSLFTKMENVEIIALPLNNISTLQSFSKCKKLKQLLLRKNQISDFNQLDYLMNLPNLTILSLSENPISEDCNYRSKVIKKLPQLKVLDSIEITDKDFVLQKTTSTNIPCNEINYFGENDTPNNTQNKRIQNEIEESQYYHKKHRKHRSNNTKEQNYFAEYHDVQQLNETYPQRNNNSLNNYQKPRMNKTQRYNEHMDSSSSQIKGNYGNNSILIAILSLLPELTNDDLTVVLNSVQQRLFLNQSE</sequence>
<evidence type="ECO:0000256" key="1">
    <source>
        <dbReference type="ARBA" id="ARBA00022614"/>
    </source>
</evidence>
<dbReference type="PANTHER" id="PTHR18849:SF0">
    <property type="entry name" value="CILIA- AND FLAGELLA-ASSOCIATED PROTEIN 410-RELATED"/>
    <property type="match status" value="1"/>
</dbReference>
<evidence type="ECO:0000313" key="5">
    <source>
        <dbReference type="Proteomes" id="UP001470230"/>
    </source>
</evidence>
<dbReference type="InterPro" id="IPR001611">
    <property type="entry name" value="Leu-rich_rpt"/>
</dbReference>
<dbReference type="PANTHER" id="PTHR18849">
    <property type="entry name" value="LEUCINE RICH REPEAT PROTEIN"/>
    <property type="match status" value="1"/>
</dbReference>
<proteinExistence type="predicted"/>
<comment type="caution">
    <text evidence="4">The sequence shown here is derived from an EMBL/GenBank/DDBJ whole genome shotgun (WGS) entry which is preliminary data.</text>
</comment>
<keyword evidence="5" id="KW-1185">Reference proteome</keyword>
<name>A0ABR2IMC1_9EUKA</name>